<feature type="binding site" evidence="6">
    <location>
        <begin position="133"/>
        <end position="136"/>
    </location>
    <ligand>
        <name>carbamoyl phosphate</name>
        <dbReference type="ChEBI" id="CHEBI:58228"/>
    </ligand>
</feature>
<comment type="caution">
    <text evidence="9">The sequence shown here is derived from an EMBL/GenBank/DDBJ whole genome shotgun (WGS) entry which is preliminary data.</text>
</comment>
<keyword evidence="6" id="KW-0963">Cytoplasm</keyword>
<dbReference type="PANTHER" id="PTHR45753">
    <property type="entry name" value="ORNITHINE CARBAMOYLTRANSFERASE, MITOCHONDRIAL"/>
    <property type="match status" value="1"/>
</dbReference>
<dbReference type="NCBIfam" id="NF001986">
    <property type="entry name" value="PRK00779.1"/>
    <property type="match status" value="1"/>
</dbReference>
<evidence type="ECO:0000256" key="5">
    <source>
        <dbReference type="ARBA" id="ARBA00048772"/>
    </source>
</evidence>
<evidence type="ECO:0000259" key="8">
    <source>
        <dbReference type="Pfam" id="PF02729"/>
    </source>
</evidence>
<feature type="binding site" evidence="6">
    <location>
        <position position="82"/>
    </location>
    <ligand>
        <name>carbamoyl phosphate</name>
        <dbReference type="ChEBI" id="CHEBI:58228"/>
    </ligand>
</feature>
<evidence type="ECO:0000313" key="10">
    <source>
        <dbReference type="Proteomes" id="UP000886865"/>
    </source>
</evidence>
<evidence type="ECO:0000256" key="1">
    <source>
        <dbReference type="ARBA" id="ARBA00004975"/>
    </source>
</evidence>
<evidence type="ECO:0000256" key="4">
    <source>
        <dbReference type="ARBA" id="ARBA00022679"/>
    </source>
</evidence>
<dbReference type="PRINTS" id="PR00100">
    <property type="entry name" value="AOTCASE"/>
</dbReference>
<dbReference type="InterPro" id="IPR006130">
    <property type="entry name" value="Asp/Orn_carbamoylTrfase"/>
</dbReference>
<proteinExistence type="inferred from homology"/>
<dbReference type="PRINTS" id="PR00102">
    <property type="entry name" value="OTCASE"/>
</dbReference>
<dbReference type="GO" id="GO:0019240">
    <property type="term" value="P:citrulline biosynthetic process"/>
    <property type="evidence" value="ECO:0007669"/>
    <property type="project" value="TreeGrafter"/>
</dbReference>
<dbReference type="EMBL" id="DVJQ01000050">
    <property type="protein sequence ID" value="HIS74617.1"/>
    <property type="molecule type" value="Genomic_DNA"/>
</dbReference>
<dbReference type="InterPro" id="IPR002292">
    <property type="entry name" value="Orn/put_carbamltrans"/>
</dbReference>
<dbReference type="EC" id="2.1.3.3" evidence="3 6"/>
<comment type="catalytic activity">
    <reaction evidence="5 6">
        <text>carbamoyl phosphate + L-ornithine = L-citrulline + phosphate + H(+)</text>
        <dbReference type="Rhea" id="RHEA:19513"/>
        <dbReference type="ChEBI" id="CHEBI:15378"/>
        <dbReference type="ChEBI" id="CHEBI:43474"/>
        <dbReference type="ChEBI" id="CHEBI:46911"/>
        <dbReference type="ChEBI" id="CHEBI:57743"/>
        <dbReference type="ChEBI" id="CHEBI:58228"/>
        <dbReference type="EC" id="2.1.3.3"/>
    </reaction>
</comment>
<name>A0A9D1JYD9_9BACT</name>
<dbReference type="GO" id="GO:0042450">
    <property type="term" value="P:L-arginine biosynthetic process via ornithine"/>
    <property type="evidence" value="ECO:0007669"/>
    <property type="project" value="UniProtKB-UniRule"/>
</dbReference>
<evidence type="ECO:0000313" key="9">
    <source>
        <dbReference type="EMBL" id="HIS74617.1"/>
    </source>
</evidence>
<dbReference type="FunFam" id="3.40.50.1370:FF:000008">
    <property type="entry name" value="Ornithine carbamoyltransferase"/>
    <property type="match status" value="1"/>
</dbReference>
<feature type="domain" description="Aspartate/ornithine carbamoyltransferase carbamoyl-P binding" evidence="8">
    <location>
        <begin position="6"/>
        <end position="146"/>
    </location>
</feature>
<dbReference type="InterPro" id="IPR024904">
    <property type="entry name" value="OTCase_ArgI"/>
</dbReference>
<reference evidence="9" key="1">
    <citation type="submission" date="2020-10" db="EMBL/GenBank/DDBJ databases">
        <authorList>
            <person name="Gilroy R."/>
        </authorList>
    </citation>
    <scope>NUCLEOTIDE SEQUENCE</scope>
    <source>
        <strain evidence="9">CHK152-2871</strain>
    </source>
</reference>
<reference evidence="9" key="2">
    <citation type="journal article" date="2021" name="PeerJ">
        <title>Extensive microbial diversity within the chicken gut microbiome revealed by metagenomics and culture.</title>
        <authorList>
            <person name="Gilroy R."/>
            <person name="Ravi A."/>
            <person name="Getino M."/>
            <person name="Pursley I."/>
            <person name="Horton D.L."/>
            <person name="Alikhan N.F."/>
            <person name="Baker D."/>
            <person name="Gharbi K."/>
            <person name="Hall N."/>
            <person name="Watson M."/>
            <person name="Adriaenssens E.M."/>
            <person name="Foster-Nyarko E."/>
            <person name="Jarju S."/>
            <person name="Secka A."/>
            <person name="Antonio M."/>
            <person name="Oren A."/>
            <person name="Chaudhuri R.R."/>
            <person name="La Ragione R."/>
            <person name="Hildebrand F."/>
            <person name="Pallen M.J."/>
        </authorList>
    </citation>
    <scope>NUCLEOTIDE SEQUENCE</scope>
    <source>
        <strain evidence="9">CHK152-2871</strain>
    </source>
</reference>
<feature type="binding site" evidence="6">
    <location>
        <position position="228"/>
    </location>
    <ligand>
        <name>L-ornithine</name>
        <dbReference type="ChEBI" id="CHEBI:46911"/>
    </ligand>
</feature>
<dbReference type="GO" id="GO:0005737">
    <property type="term" value="C:cytoplasm"/>
    <property type="evidence" value="ECO:0007669"/>
    <property type="project" value="UniProtKB-SubCell"/>
</dbReference>
<feature type="binding site" evidence="6">
    <location>
        <position position="164"/>
    </location>
    <ligand>
        <name>L-ornithine</name>
        <dbReference type="ChEBI" id="CHEBI:46911"/>
    </ligand>
</feature>
<comment type="subcellular location">
    <subcellularLocation>
        <location evidence="6">Cytoplasm</location>
    </subcellularLocation>
</comment>
<feature type="binding site" evidence="6">
    <location>
        <position position="296"/>
    </location>
    <ligand>
        <name>carbamoyl phosphate</name>
        <dbReference type="ChEBI" id="CHEBI:58228"/>
    </ligand>
</feature>
<gene>
    <name evidence="9" type="primary">argF</name>
    <name evidence="9" type="ORF">IAA86_06320</name>
</gene>
<comment type="pathway">
    <text evidence="1">Amino-acid biosynthesis; L-arginine biosynthesis; L-arginine from L-ornithine and carbamoyl phosphate: step 1/3.</text>
</comment>
<evidence type="ECO:0000256" key="6">
    <source>
        <dbReference type="HAMAP-Rule" id="MF_01109"/>
    </source>
</evidence>
<comment type="caution">
    <text evidence="6">Lacks conserved residue(s) required for the propagation of feature annotation.</text>
</comment>
<dbReference type="GO" id="GO:0016597">
    <property type="term" value="F:amino acid binding"/>
    <property type="evidence" value="ECO:0007669"/>
    <property type="project" value="InterPro"/>
</dbReference>
<sequence length="309" mass="34399">MNLKGKDFLTLVDFTKDEILYLLDFAQEIKKDTKSGHFLPILQNKNLALIFSKPSLRTRVSFEIGMRQLGGNSLTLKQDEINLGVRETIADTARVLSRYADCVMIRTFAHRDVEEFAKYSTVPTINGLTDDCHPCQIMADLLTIKEHFSKLEGLKLTYVGDGNNVANSLLAGCALVGMDITIACPKGYEPMEKFLNFAKDTAKKSGSKVEILNDPISAVSGANIIYTDVWASMGQESEAQARKEIFKPYQINDKLCDNAADDCIVLHCLPAHREEEITHSVLEKHAKSIFEQAENRMHAQKAILASIIG</sequence>
<keyword evidence="4 6" id="KW-0808">Transferase</keyword>
<evidence type="ECO:0000259" key="7">
    <source>
        <dbReference type="Pfam" id="PF00185"/>
    </source>
</evidence>
<feature type="binding site" evidence="6">
    <location>
        <begin position="268"/>
        <end position="269"/>
    </location>
    <ligand>
        <name>carbamoyl phosphate</name>
        <dbReference type="ChEBI" id="CHEBI:58228"/>
    </ligand>
</feature>
<dbReference type="NCBIfam" id="TIGR00658">
    <property type="entry name" value="orni_carb_tr"/>
    <property type="match status" value="1"/>
</dbReference>
<feature type="binding site" evidence="6">
    <location>
        <begin position="232"/>
        <end position="233"/>
    </location>
    <ligand>
        <name>L-ornithine</name>
        <dbReference type="ChEBI" id="CHEBI:46911"/>
    </ligand>
</feature>
<dbReference type="Gene3D" id="3.40.50.1370">
    <property type="entry name" value="Aspartate/ornithine carbamoyltransferase"/>
    <property type="match status" value="2"/>
</dbReference>
<evidence type="ECO:0000256" key="2">
    <source>
        <dbReference type="ARBA" id="ARBA00007805"/>
    </source>
</evidence>
<feature type="domain" description="Aspartate/ornithine carbamoyltransferase Asp/Orn-binding" evidence="7">
    <location>
        <begin position="152"/>
        <end position="306"/>
    </location>
</feature>
<dbReference type="AlphaFoldDB" id="A0A9D1JYD9"/>
<accession>A0A9D1JYD9</accession>
<dbReference type="GO" id="GO:0004585">
    <property type="term" value="F:ornithine carbamoyltransferase activity"/>
    <property type="evidence" value="ECO:0007669"/>
    <property type="project" value="UniProtKB-UniRule"/>
</dbReference>
<dbReference type="InterPro" id="IPR036901">
    <property type="entry name" value="Asp/Orn_carbamoylTrfase_sf"/>
</dbReference>
<dbReference type="SUPFAM" id="SSF53671">
    <property type="entry name" value="Aspartate/ornithine carbamoyltransferase"/>
    <property type="match status" value="1"/>
</dbReference>
<comment type="similarity">
    <text evidence="2 6">Belongs to the aspartate/ornithine carbamoyltransferase superfamily. OTCase family.</text>
</comment>
<dbReference type="Proteomes" id="UP000886865">
    <property type="component" value="Unassembled WGS sequence"/>
</dbReference>
<evidence type="ECO:0000256" key="3">
    <source>
        <dbReference type="ARBA" id="ARBA00013007"/>
    </source>
</evidence>
<dbReference type="InterPro" id="IPR006132">
    <property type="entry name" value="Asp/Orn_carbamoyltranf_P-bd"/>
</dbReference>
<dbReference type="Pfam" id="PF02729">
    <property type="entry name" value="OTCace_N"/>
    <property type="match status" value="1"/>
</dbReference>
<dbReference type="Pfam" id="PF00185">
    <property type="entry name" value="OTCace"/>
    <property type="match status" value="1"/>
</dbReference>
<protein>
    <recommendedName>
        <fullName evidence="3 6">Ornithine carbamoyltransferase</fullName>
        <shortName evidence="6">OTCase</shortName>
        <ecNumber evidence="3 6">2.1.3.3</ecNumber>
    </recommendedName>
</protein>
<organism evidence="9 10">
    <name type="scientific">Candidatus Galligastranaerophilus intestinavium</name>
    <dbReference type="NCBI Taxonomy" id="2840836"/>
    <lineage>
        <taxon>Bacteria</taxon>
        <taxon>Candidatus Galligastranaerophilus</taxon>
    </lineage>
</organism>
<feature type="binding site" evidence="6">
    <location>
        <position position="106"/>
    </location>
    <ligand>
        <name>carbamoyl phosphate</name>
        <dbReference type="ChEBI" id="CHEBI:58228"/>
    </ligand>
</feature>
<dbReference type="HAMAP" id="MF_01109">
    <property type="entry name" value="OTCase"/>
    <property type="match status" value="1"/>
</dbReference>
<dbReference type="InterPro" id="IPR006131">
    <property type="entry name" value="Asp_carbamoyltransf_Asp/Orn-bd"/>
</dbReference>
<dbReference type="PANTHER" id="PTHR45753:SF3">
    <property type="entry name" value="ORNITHINE TRANSCARBAMYLASE, MITOCHONDRIAL"/>
    <property type="match status" value="1"/>
</dbReference>